<dbReference type="AlphaFoldDB" id="A0A219B188"/>
<organism evidence="3 4">
    <name type="scientific">Pacificimonas flava</name>
    <dbReference type="NCBI Taxonomy" id="1234595"/>
    <lineage>
        <taxon>Bacteria</taxon>
        <taxon>Pseudomonadati</taxon>
        <taxon>Pseudomonadota</taxon>
        <taxon>Alphaproteobacteria</taxon>
        <taxon>Sphingomonadales</taxon>
        <taxon>Sphingosinicellaceae</taxon>
        <taxon>Pacificimonas</taxon>
    </lineage>
</organism>
<sequence length="170" mass="18726">MKASYFLAASGLVAAPSMAAGIDLSIEIPRLQVAEYHKPYVAVWIEDDGRKAVANLDVWYDTDMRGGEGEKWLSDMRLWWRRAGRSLDMPVDGVSGPTQGPGTHEVSYTEGRRPLGDLKPGKYTLVVEAAREVGGRETVSIPFQWPPQRAQTLSGEGDSELRAIKLTLKP</sequence>
<feature type="chain" id="PRO_5012533046" description="DUF2271 domain-containing protein" evidence="2">
    <location>
        <begin position="20"/>
        <end position="170"/>
    </location>
</feature>
<evidence type="ECO:0000313" key="4">
    <source>
        <dbReference type="Proteomes" id="UP000198462"/>
    </source>
</evidence>
<dbReference type="RefSeq" id="WP_088713680.1">
    <property type="nucleotide sequence ID" value="NZ_NFZT01000007.1"/>
</dbReference>
<comment type="caution">
    <text evidence="3">The sequence shown here is derived from an EMBL/GenBank/DDBJ whole genome shotgun (WGS) entry which is preliminary data.</text>
</comment>
<feature type="region of interest" description="Disordered" evidence="1">
    <location>
        <begin position="90"/>
        <end position="115"/>
    </location>
</feature>
<gene>
    <name evidence="3" type="ORF">B5C34_15410</name>
</gene>
<keyword evidence="4" id="KW-1185">Reference proteome</keyword>
<name>A0A219B188_9SPHN</name>
<evidence type="ECO:0000313" key="3">
    <source>
        <dbReference type="EMBL" id="OWV31886.1"/>
    </source>
</evidence>
<feature type="signal peptide" evidence="2">
    <location>
        <begin position="1"/>
        <end position="19"/>
    </location>
</feature>
<reference evidence="4" key="1">
    <citation type="submission" date="2017-05" db="EMBL/GenBank/DDBJ databases">
        <authorList>
            <person name="Lin X."/>
        </authorList>
    </citation>
    <scope>NUCLEOTIDE SEQUENCE [LARGE SCALE GENOMIC DNA]</scope>
    <source>
        <strain evidence="4">JLT2012</strain>
    </source>
</reference>
<dbReference type="Pfam" id="PF10029">
    <property type="entry name" value="DUF2271"/>
    <property type="match status" value="1"/>
</dbReference>
<evidence type="ECO:0000256" key="1">
    <source>
        <dbReference type="SAM" id="MobiDB-lite"/>
    </source>
</evidence>
<keyword evidence="2" id="KW-0732">Signal</keyword>
<dbReference type="Proteomes" id="UP000198462">
    <property type="component" value="Unassembled WGS sequence"/>
</dbReference>
<dbReference type="EMBL" id="NFZT01000007">
    <property type="protein sequence ID" value="OWV31886.1"/>
    <property type="molecule type" value="Genomic_DNA"/>
</dbReference>
<protein>
    <recommendedName>
        <fullName evidence="5">DUF2271 domain-containing protein</fullName>
    </recommendedName>
</protein>
<dbReference type="OrthoDB" id="195316at2"/>
<evidence type="ECO:0000256" key="2">
    <source>
        <dbReference type="SAM" id="SignalP"/>
    </source>
</evidence>
<accession>A0A219B188</accession>
<dbReference type="InterPro" id="IPR014469">
    <property type="entry name" value="DUF2271"/>
</dbReference>
<proteinExistence type="predicted"/>
<evidence type="ECO:0008006" key="5">
    <source>
        <dbReference type="Google" id="ProtNLM"/>
    </source>
</evidence>
<dbReference type="PIRSF" id="PIRSF014995">
    <property type="entry name" value="UCP014995"/>
    <property type="match status" value="1"/>
</dbReference>